<keyword evidence="3" id="KW-1185">Reference proteome</keyword>
<reference evidence="2 3" key="1">
    <citation type="journal article" date="2015" name="Sci. Rep.">
        <title>Genome of the facultative scuticociliatosis pathogen Pseudocohnilembus persalinus provides insight into its virulence through horizontal gene transfer.</title>
        <authorList>
            <person name="Xiong J."/>
            <person name="Wang G."/>
            <person name="Cheng J."/>
            <person name="Tian M."/>
            <person name="Pan X."/>
            <person name="Warren A."/>
            <person name="Jiang C."/>
            <person name="Yuan D."/>
            <person name="Miao W."/>
        </authorList>
    </citation>
    <scope>NUCLEOTIDE SEQUENCE [LARGE SCALE GENOMIC DNA]</scope>
    <source>
        <strain evidence="2">36N120E</strain>
    </source>
</reference>
<keyword evidence="1" id="KW-0472">Membrane</keyword>
<dbReference type="OMA" id="AQDPCQP"/>
<dbReference type="InterPro" id="IPR009030">
    <property type="entry name" value="Growth_fac_rcpt_cys_sf"/>
</dbReference>
<organism evidence="2 3">
    <name type="scientific">Pseudocohnilembus persalinus</name>
    <name type="common">Ciliate</name>
    <dbReference type="NCBI Taxonomy" id="266149"/>
    <lineage>
        <taxon>Eukaryota</taxon>
        <taxon>Sar</taxon>
        <taxon>Alveolata</taxon>
        <taxon>Ciliophora</taxon>
        <taxon>Intramacronucleata</taxon>
        <taxon>Oligohymenophorea</taxon>
        <taxon>Scuticociliatia</taxon>
        <taxon>Philasterida</taxon>
        <taxon>Pseudocohnilembidae</taxon>
        <taxon>Pseudocohnilembus</taxon>
    </lineage>
</organism>
<dbReference type="SMART" id="SM00261">
    <property type="entry name" value="FU"/>
    <property type="match status" value="35"/>
</dbReference>
<dbReference type="InParanoid" id="A0A0V0QL60"/>
<dbReference type="SUPFAM" id="SSF57184">
    <property type="entry name" value="Growth factor receptor domain"/>
    <property type="match status" value="13"/>
</dbReference>
<keyword evidence="1" id="KW-0812">Transmembrane</keyword>
<dbReference type="PANTHER" id="PTHR15332">
    <property type="entry name" value="PROPROTEIN CONVERTASE SUBTILISIN_KEXIN TYPE 5-LIKE"/>
    <property type="match status" value="1"/>
</dbReference>
<dbReference type="Gene3D" id="2.10.220.10">
    <property type="entry name" value="Hormone Receptor, Insulin-like Growth Factor Receptor 1, Chain A, domain 2"/>
    <property type="match status" value="12"/>
</dbReference>
<keyword evidence="1" id="KW-1133">Transmembrane helix</keyword>
<comment type="caution">
    <text evidence="2">The sequence shown here is derived from an EMBL/GenBank/DDBJ whole genome shotgun (WGS) entry which is preliminary data.</text>
</comment>
<name>A0A0V0QL60_PSEPJ</name>
<protein>
    <submittedName>
        <fullName evidence="2">Insulin-like growth factor binding protein, N-terminal</fullName>
    </submittedName>
</protein>
<evidence type="ECO:0000256" key="1">
    <source>
        <dbReference type="SAM" id="Phobius"/>
    </source>
</evidence>
<dbReference type="PANTHER" id="PTHR15332:SF175">
    <property type="entry name" value="PROPROTEIN CONVERTASE SUBTILISIN_KEXIN TYPE 5-LIKE"/>
    <property type="match status" value="1"/>
</dbReference>
<dbReference type="InterPro" id="IPR006212">
    <property type="entry name" value="Furin_repeat"/>
</dbReference>
<sequence length="2808" mass="317731">MQFKYQKIFKLSQNLYFTSCGAFQYEDEEGNCQDCDVKKKYPLTFKSQRCDSNSQCTESSINCSGCVVDSYLQFRQSQENPLFGFCITQTECEEQYAGYPETKFCTSCGDTCKPLTGTKTCENIDSVIYCYQCADNNYLTPIENESYGLCDGECGFGYYQDEENFLCLDCDSSCVTQTTQPTCSQQNNKCSVCQNGLYKQSEQDYDYCLNKCEDSDTYPVQFGDYFICQSCDQQACYTDHEEEDEDGDDIAQCKNTSTNCLSCWNGYYKQNPEIQYSECKQSCNDLSRFPVIVSIYQYECQKCNIECKQTDNDGERVCLNQSNLCFACADGYYKQNNIQYAECKLTCPDNMYPDSNNVCQNCDMVACTEADPATTTCQSESNLCQSCKGIYYKQDITQSFSYCETECPHGYFKDSSQTNNNQCIPCSSTCDFSISSSIDVCQGASDLCYACSSDGESILYKQDENYSKCLSTCPDDKYRDNDNLTCESCDENICNINIQNVKICASATSCYQCISPYYKQDPSQLHSECELTCNDYNRYQNSITLTNQICSECSETCKDTYPDRMCSIDDGSECRSCSQLTQNSLYLQYPLQQYSQCLSSCPYNSYQNTNTYECNLCDTNYCANSDGENMCKFTERTCLKCKNGYKEFEKDGVYGYCLDSCPDEYIEIQIESDNFVCRKCDSTCDFNVNGRVCDENDISMCSACKQGVSPVLYKMYSQTGYGQCVEECPITSYYDGENLLCVLCNTDICETQESDRYCIGESTCKTCKDPYYKQDSDEEYSQCVLECPQGYFKDTTQDGNICSKCDDSCDSSQPIVCIGQSNLCYSCSQNTGVTLYLQSDAPSTCLETCPDEKYISEYTCLPCDTEICDLSVTGPVCQGSATNCQYCLDPLFKVNSDLLYSSCDGECEKYQLPEIISNQCVNCHSSCGNAPEPYFNCRDQYDSCYVCSQDEENYLYKQSTLTYDKCLSNVCVSLTTQMCEDSSTKCAQCKEGYYKKYYQQKFSDCVLEQNCPSGTLAQYIDGEGYVCYPCSEKCDISISIGQVCSDSIDKCQKCSQDMAEPLFLQDTTDDYSTCQTECSYIKYKNYDLMSCELCDLNACVDTSGDSKHSCVDQNNLCRFCKGNYFKQEENSEYSFCLEDYCPLNTIKIKQSNNNICQQCDSSCDLISIQDGENACKDSIYNCFQCSDGYFRKSQYDQYTECVETCPDNTYKDYDTYTCIECSSDACTNLNEQMCNGSPLQCKQCKDSYYKSESQTYALCVLECDYDQIKVTEFENNTCEYCDDTCDLTVKSLNINACSGSSTSCYKCSQETSEELYKQVSTNTYSSCLNSCPLSKYKDNINYTCEQCDMNICADMSDQNIQACKSQSNLCYQCQGDYYKQDPDLTYSLCLKTCPTNTYKVTQFNNNICQQCDQSCEQEIDGENVSVCQGSSDLCYQCSQDYGNAYKQIYEDTYSKCVSTCPNNRFIDQDTLSCQKCDISICVSFDGQMCQGFSNYCQMCKTGYYKLNENDQFSECVAECPNQFLPQTQTNNSICKECDHTCKQDIDSIDTERVCQTEANYCNTCSQDTIQGNLYLSNGQYSECITNCPNNKYADQNTFMCIACDLNVCTLTTDSNTCYQDSQKCQKCKGEYAKQSSNTYDFCVQNCPLDTIKMQIDTDDNICSECDITCDSSVQNDGEQVCYGGTNLCLKCNQSNKLLYLQNQGSYSLCLETCPNHKYKDSDLMECIECDLTKCYLNVDNQVCNKDKCNQCVNGYYKQDPDQYFSECEINCPNWALPIDEDNNGTCQSCSETCDYTVKDPVCSGDLDLCFSCNKNLQLYKLNNDGYSECVENCPKNKYKDGENMVCLSCDTNICAEVENDEYMCSGSATRCRYCKGDYYKLEIDQIYSTCVETCPDNYLAVKNLNNNYCKKCDDTCETNIPDGERVCYGETNQCYQCVNGLYKQNSQLIYDQCVDECDIDQFMNTNTQECQSCNFNACSPIETKQCVIQEFHCSQCQGAYYKTDPSQEYSDCVQSCPTGYIGIIQSYDNTCQKCDSTCDFDVSGDVCSGSITQCQKCSQAEETLYLQDPYESYSQCKSTCPNSSYQDSSTFSCQPCDMNKCTTLSEQMCSGSSSNCKQCKNSYLKTDPNSEFSECVSDCPNNYLEIYQTNNNYCQKCDDSCDQTVTGQPVCQNSINLCYECSQSTGKDLFKQVYSLSSPYQICLEDCTFSKYKDYSDFTCKSCDTTRCVIYSNDYSCDGESYTCKSCKGNYYKQDQNQIYSDCLETCPQGYFKTKDENNYNVCSECDNTYCDSSYIPMCQGTSQKCQKCKNGFYKLYPESQYSICSQTCNDGYYKNSSINECTECEESCLTCNGPNNDNCLTCDTNYYLNQQTGECLQDCDSVQQTYPNIDTNICESCYIGCTSCFGPNQSQCYGCIVSALSIVNDPDALPLTYTCYELECGTGYYKNSNTDTCEPCSGDCQNCQNDEDTCISCPTNYNLYNGECFQGCPFYTYEKKNGICQDCNSSCYSCNGPNYNDCTACDSSLQLKLENGQCECPDGKYWNESSLVCLDYVSYSVTLQQGANYNSLPVITIQFEEALVALPSLQQISIQIDGLTSSGTISQYSEAESRRLLSNYDFEAVVTDKDSDNTYYQITIELFASITSTQLHISTNFIDLETKSGHPFESNSSSQKSFDFTINQVFLKERNQDLSDYFLNIADALDDTDFTYIVAKIGIFVFFFNYIVLLAIPVMIDTLLPEAFYNLSRIFAVLVFGDCVHWNTGTSEFNDFDTDYDQTDNVFKKVGLYANFLMNGYIQSQNGIIIWNSNQ</sequence>
<dbReference type="SMART" id="SM01411">
    <property type="entry name" value="Ephrin_rec_like"/>
    <property type="match status" value="7"/>
</dbReference>
<dbReference type="CDD" id="cd00064">
    <property type="entry name" value="FU"/>
    <property type="match status" value="2"/>
</dbReference>
<feature type="transmembrane region" description="Helical" evidence="1">
    <location>
        <begin position="2714"/>
        <end position="2737"/>
    </location>
</feature>
<gene>
    <name evidence="2" type="ORF">PPERSA_04063</name>
</gene>
<dbReference type="EMBL" id="LDAU01000151">
    <property type="protein sequence ID" value="KRX02860.1"/>
    <property type="molecule type" value="Genomic_DNA"/>
</dbReference>
<proteinExistence type="predicted"/>
<accession>A0A0V0QL60</accession>
<dbReference type="Proteomes" id="UP000054937">
    <property type="component" value="Unassembled WGS sequence"/>
</dbReference>
<dbReference type="OrthoDB" id="300641at2759"/>
<evidence type="ECO:0000313" key="2">
    <source>
        <dbReference type="EMBL" id="KRX02860.1"/>
    </source>
</evidence>
<evidence type="ECO:0000313" key="3">
    <source>
        <dbReference type="Proteomes" id="UP000054937"/>
    </source>
</evidence>